<evidence type="ECO:0000313" key="2">
    <source>
        <dbReference type="EMBL" id="KPL88449.1"/>
    </source>
</evidence>
<protein>
    <submittedName>
        <fullName evidence="2">Uncharacterized protein</fullName>
    </submittedName>
</protein>
<keyword evidence="1" id="KW-0472">Membrane</keyword>
<dbReference type="EMBL" id="LGKN01000004">
    <property type="protein sequence ID" value="KPL88449.1"/>
    <property type="molecule type" value="Genomic_DNA"/>
</dbReference>
<comment type="caution">
    <text evidence="2">The sequence shown here is derived from an EMBL/GenBank/DDBJ whole genome shotgun (WGS) entry which is preliminary data.</text>
</comment>
<sequence>MFDWRFTEEDEPLPSLPSTPARRWTRRTLLRLTLVALLLLLIGGLAARLWWARQLDRMEADLRTFILAEERDRLFGRTERIPYLVAEGVSYTWWTAYERTFTPPDAARPVQVDIQRIAIEGDTALVDLTLNGVPYVRAYRIWRGSWRRTEVPPEAWGEERRAKQLPNGVYVIYRPRDRTFADTLARDLPALFALLDAGTQTNALKQIEIEPHDLQPPLIFAGEQRIVLNSPLLLPPDGDGAERVRLALAHTLVARALPAAETDAPHDVLVRAAADVLAARWALDDDAYRDYIATWQHPFRKETSWRLALSAPFTPPLRSGVLVSPQMLDAAAHVAAAYLAEQDAPATLVRMLNASCTTWDTCLYTFYGRTLRELEAELLAFIEGRPATSRTMPAETLPRYAHVALYDSSLPAFVLQNEENGPPLIAELTPQTRITSGVGVDIPPTCIPTNALVEIEGEWFTEGRHLRAARITVREPLGGVWPPFGTAPANTVAFLARQEGNTTTLLALLEDGSETPLVQVERASVRFRQIPQRGDEAARFLFFTWLESCQRYWFLLFNAQTAEFHGWLSPRQQTPDIGVNYTHWRPDEADPLLVQGYPLARGFGTRYAVFTPTETPTISEFAPVAATLAPGEWPIGWSAATRRLVVYNTRTNTDIALIDLATGERRPFSLAQRIQIHALSPDGRYLAYGTRQQPRQDGPPTLLLVLDLTNGQTSFALPLPEGQWLASLAWSLRLEDPHLAFVVQEPRETFTLRVANVARPNATNFILTTDNIPLWNAVICPDGRLLAKLGVEENAPLLLHAQSINAQPLPIARLTPNTDIIGCPAVPPTYHLAPRPLDDALLLEGAESLWRLRLAPGTTRVRR</sequence>
<keyword evidence="1" id="KW-1133">Transmembrane helix</keyword>
<organism evidence="2 3">
    <name type="scientific">Ardenticatena maritima</name>
    <dbReference type="NCBI Taxonomy" id="872965"/>
    <lineage>
        <taxon>Bacteria</taxon>
        <taxon>Bacillati</taxon>
        <taxon>Chloroflexota</taxon>
        <taxon>Ardenticatenia</taxon>
        <taxon>Ardenticatenales</taxon>
        <taxon>Ardenticatenaceae</taxon>
        <taxon>Ardenticatena</taxon>
    </lineage>
</organism>
<dbReference type="Gene3D" id="2.120.10.30">
    <property type="entry name" value="TolB, C-terminal domain"/>
    <property type="match status" value="1"/>
</dbReference>
<proteinExistence type="predicted"/>
<dbReference type="Proteomes" id="UP000050502">
    <property type="component" value="Unassembled WGS sequence"/>
</dbReference>
<dbReference type="RefSeq" id="WP_060687381.1">
    <property type="nucleotide sequence ID" value="NZ_LGKN01000004.1"/>
</dbReference>
<dbReference type="AlphaFoldDB" id="A0A0P6YTP7"/>
<dbReference type="SUPFAM" id="SSF69322">
    <property type="entry name" value="Tricorn protease domain 2"/>
    <property type="match status" value="1"/>
</dbReference>
<gene>
    <name evidence="2" type="ORF">SE16_06530</name>
</gene>
<reference evidence="2 3" key="1">
    <citation type="submission" date="2015-07" db="EMBL/GenBank/DDBJ databases">
        <title>Whole genome sequence of Ardenticatena maritima DSM 23922.</title>
        <authorList>
            <person name="Hemp J."/>
            <person name="Ward L.M."/>
            <person name="Pace L.A."/>
            <person name="Fischer W.W."/>
        </authorList>
    </citation>
    <scope>NUCLEOTIDE SEQUENCE [LARGE SCALE GENOMIC DNA]</scope>
    <source>
        <strain evidence="2 3">110S</strain>
    </source>
</reference>
<dbReference type="InterPro" id="IPR011042">
    <property type="entry name" value="6-blade_b-propeller_TolB-like"/>
</dbReference>
<evidence type="ECO:0000256" key="1">
    <source>
        <dbReference type="SAM" id="Phobius"/>
    </source>
</evidence>
<keyword evidence="1" id="KW-0812">Transmembrane</keyword>
<name>A0A0P6YTP7_9CHLR</name>
<evidence type="ECO:0000313" key="3">
    <source>
        <dbReference type="Proteomes" id="UP000050502"/>
    </source>
</evidence>
<accession>A0A0P6YTP7</accession>
<feature type="transmembrane region" description="Helical" evidence="1">
    <location>
        <begin position="29"/>
        <end position="51"/>
    </location>
</feature>